<dbReference type="GO" id="GO:0003723">
    <property type="term" value="F:RNA binding"/>
    <property type="evidence" value="ECO:0007669"/>
    <property type="project" value="InterPro"/>
</dbReference>
<dbReference type="Proteomes" id="UP000290106">
    <property type="component" value="Unassembled WGS sequence"/>
</dbReference>
<evidence type="ECO:0000256" key="4">
    <source>
        <dbReference type="HAMAP-Rule" id="MF_00171"/>
    </source>
</evidence>
<keyword evidence="10" id="KW-1185">Reference proteome</keyword>
<evidence type="ECO:0000259" key="8">
    <source>
        <dbReference type="Pfam" id="PF01416"/>
    </source>
</evidence>
<gene>
    <name evidence="4 9" type="primary">truA</name>
    <name evidence="9" type="ORF">ETP43_11680</name>
</gene>
<dbReference type="AlphaFoldDB" id="A0A4Q1RJH7"/>
<dbReference type="PIRSF" id="PIRSF001430">
    <property type="entry name" value="tRNA_psdUrid_synth"/>
    <property type="match status" value="1"/>
</dbReference>
<dbReference type="InterPro" id="IPR001406">
    <property type="entry name" value="PsdUridine_synth_TruA"/>
</dbReference>
<dbReference type="EC" id="5.4.99.12" evidence="4"/>
<feature type="domain" description="Pseudouridine synthase I TruA alpha/beta" evidence="8">
    <location>
        <begin position="144"/>
        <end position="246"/>
    </location>
</feature>
<feature type="active site" description="Nucleophile" evidence="4 5">
    <location>
        <position position="52"/>
    </location>
</feature>
<evidence type="ECO:0000256" key="2">
    <source>
        <dbReference type="ARBA" id="ARBA00022694"/>
    </source>
</evidence>
<dbReference type="PANTHER" id="PTHR11142:SF0">
    <property type="entry name" value="TRNA PSEUDOURIDINE SYNTHASE-LIKE 1"/>
    <property type="match status" value="1"/>
</dbReference>
<dbReference type="CDD" id="cd02570">
    <property type="entry name" value="PseudoU_synth_EcTruA"/>
    <property type="match status" value="1"/>
</dbReference>
<proteinExistence type="inferred from homology"/>
<dbReference type="RefSeq" id="WP_129258221.1">
    <property type="nucleotide sequence ID" value="NZ_DAWBJR010000018.1"/>
</dbReference>
<dbReference type="EMBL" id="SDKC01000001">
    <property type="protein sequence ID" value="RXS75798.1"/>
    <property type="molecule type" value="Genomic_DNA"/>
</dbReference>
<dbReference type="SUPFAM" id="SSF55120">
    <property type="entry name" value="Pseudouridine synthase"/>
    <property type="match status" value="1"/>
</dbReference>
<dbReference type="NCBIfam" id="TIGR00071">
    <property type="entry name" value="hisT_truA"/>
    <property type="match status" value="1"/>
</dbReference>
<feature type="domain" description="Pseudouridine synthase I TruA alpha/beta" evidence="8">
    <location>
        <begin position="8"/>
        <end position="103"/>
    </location>
</feature>
<comment type="similarity">
    <text evidence="1 4 7">Belongs to the tRNA pseudouridine synthase TruA family.</text>
</comment>
<comment type="function">
    <text evidence="4">Formation of pseudouridine at positions 38, 39 and 40 in the anticodon stem and loop of transfer RNAs.</text>
</comment>
<dbReference type="OrthoDB" id="9811823at2"/>
<dbReference type="HAMAP" id="MF_00171">
    <property type="entry name" value="TruA"/>
    <property type="match status" value="1"/>
</dbReference>
<evidence type="ECO:0000256" key="7">
    <source>
        <dbReference type="RuleBase" id="RU003792"/>
    </source>
</evidence>
<dbReference type="InterPro" id="IPR020103">
    <property type="entry name" value="PsdUridine_synth_cat_dom_sf"/>
</dbReference>
<dbReference type="PANTHER" id="PTHR11142">
    <property type="entry name" value="PSEUDOURIDYLATE SYNTHASE"/>
    <property type="match status" value="1"/>
</dbReference>
<comment type="catalytic activity">
    <reaction evidence="4 7">
        <text>uridine(38/39/40) in tRNA = pseudouridine(38/39/40) in tRNA</text>
        <dbReference type="Rhea" id="RHEA:22376"/>
        <dbReference type="Rhea" id="RHEA-COMP:10085"/>
        <dbReference type="Rhea" id="RHEA-COMP:10087"/>
        <dbReference type="ChEBI" id="CHEBI:65314"/>
        <dbReference type="ChEBI" id="CHEBI:65315"/>
        <dbReference type="EC" id="5.4.99.12"/>
    </reaction>
</comment>
<comment type="subunit">
    <text evidence="4">Homodimer.</text>
</comment>
<dbReference type="Gene3D" id="3.30.70.660">
    <property type="entry name" value="Pseudouridine synthase I, catalytic domain, C-terminal subdomain"/>
    <property type="match status" value="1"/>
</dbReference>
<dbReference type="InterPro" id="IPR020097">
    <property type="entry name" value="PsdUridine_synth_TruA_a/b_dom"/>
</dbReference>
<protein>
    <recommendedName>
        <fullName evidence="4">tRNA pseudouridine synthase A</fullName>
        <ecNumber evidence="4">5.4.99.12</ecNumber>
    </recommendedName>
    <alternativeName>
        <fullName evidence="4">tRNA pseudouridine(38-40) synthase</fullName>
    </alternativeName>
    <alternativeName>
        <fullName evidence="4">tRNA pseudouridylate synthase I</fullName>
    </alternativeName>
    <alternativeName>
        <fullName evidence="4">tRNA-uridine isomerase I</fullName>
    </alternativeName>
</protein>
<reference evidence="9 10" key="1">
    <citation type="submission" date="2019-01" db="EMBL/GenBank/DDBJ databases">
        <title>Blautia sp. nov. KGMB01111 isolated human feces.</title>
        <authorList>
            <person name="Park J.-E."/>
            <person name="Kim J.-S."/>
            <person name="Park S.-H."/>
        </authorList>
    </citation>
    <scope>NUCLEOTIDE SEQUENCE [LARGE SCALE GENOMIC DNA]</scope>
    <source>
        <strain evidence="9 10">KGMB01111</strain>
    </source>
</reference>
<evidence type="ECO:0000313" key="9">
    <source>
        <dbReference type="EMBL" id="RXS75798.1"/>
    </source>
</evidence>
<feature type="binding site" evidence="4 6">
    <location>
        <position position="110"/>
    </location>
    <ligand>
        <name>substrate</name>
    </ligand>
</feature>
<dbReference type="GO" id="GO:0160147">
    <property type="term" value="F:tRNA pseudouridine(38-40) synthase activity"/>
    <property type="evidence" value="ECO:0007669"/>
    <property type="project" value="UniProtKB-EC"/>
</dbReference>
<organism evidence="9 10">
    <name type="scientific">Blautia faecicola</name>
    <dbReference type="NCBI Taxonomy" id="2509240"/>
    <lineage>
        <taxon>Bacteria</taxon>
        <taxon>Bacillati</taxon>
        <taxon>Bacillota</taxon>
        <taxon>Clostridia</taxon>
        <taxon>Lachnospirales</taxon>
        <taxon>Lachnospiraceae</taxon>
        <taxon>Blautia</taxon>
    </lineage>
</organism>
<comment type="caution">
    <text evidence="9">The sequence shown here is derived from an EMBL/GenBank/DDBJ whole genome shotgun (WGS) entry which is preliminary data.</text>
</comment>
<name>A0A4Q1RJH7_9FIRM</name>
<accession>A0A4Q1RJH7</accession>
<dbReference type="InterPro" id="IPR020094">
    <property type="entry name" value="TruA/RsuA/RluB/E/F_N"/>
</dbReference>
<dbReference type="Pfam" id="PF01416">
    <property type="entry name" value="PseudoU_synth_1"/>
    <property type="match status" value="2"/>
</dbReference>
<dbReference type="Gene3D" id="3.30.70.580">
    <property type="entry name" value="Pseudouridine synthase I, catalytic domain, N-terminal subdomain"/>
    <property type="match status" value="1"/>
</dbReference>
<dbReference type="FunFam" id="3.30.70.580:FF:000001">
    <property type="entry name" value="tRNA pseudouridine synthase A"/>
    <property type="match status" value="1"/>
</dbReference>
<keyword evidence="3 4" id="KW-0413">Isomerase</keyword>
<comment type="caution">
    <text evidence="4">Lacks conserved residue(s) required for the propagation of feature annotation.</text>
</comment>
<dbReference type="InterPro" id="IPR020095">
    <property type="entry name" value="PsdUridine_synth_TruA_C"/>
</dbReference>
<evidence type="ECO:0000313" key="10">
    <source>
        <dbReference type="Proteomes" id="UP000290106"/>
    </source>
</evidence>
<evidence type="ECO:0000256" key="3">
    <source>
        <dbReference type="ARBA" id="ARBA00023235"/>
    </source>
</evidence>
<evidence type="ECO:0000256" key="5">
    <source>
        <dbReference type="PIRSR" id="PIRSR001430-1"/>
    </source>
</evidence>
<sequence>MKRVKLTVAYDGTNYCGWQVQPNGLAVQEVLNRCLSELLKTKIEVIGASRTDAGVHALGNVAVFDTEARMPAEKFSYALNTRLPQDIRIQNSCQVPDDFHPRFQETVKTYEYKIYNRKFPDPTKRLYTYFYYYPLDVEKMRQGAAYLIGEHDFKSFSTYKPEVENTVRTIYELGIQRSEDDVITIRIRGNGFLYNMVRIIAGTLIRVGGGYYPPKHVKEILEAKNRELAGETARPEGLTLVEIRYPEWEAKKDGHHVSVDPLP</sequence>
<evidence type="ECO:0000256" key="1">
    <source>
        <dbReference type="ARBA" id="ARBA00009375"/>
    </source>
</evidence>
<evidence type="ECO:0000256" key="6">
    <source>
        <dbReference type="PIRSR" id="PIRSR001430-2"/>
    </source>
</evidence>
<keyword evidence="2 4" id="KW-0819">tRNA processing</keyword>
<dbReference type="GO" id="GO:0031119">
    <property type="term" value="P:tRNA pseudouridine synthesis"/>
    <property type="evidence" value="ECO:0007669"/>
    <property type="project" value="UniProtKB-UniRule"/>
</dbReference>